<dbReference type="PANTHER" id="PTHR48081:SF6">
    <property type="entry name" value="PEPTIDASE S9 PROLYL OLIGOPEPTIDASE CATALYTIC DOMAIN-CONTAINING PROTEIN"/>
    <property type="match status" value="1"/>
</dbReference>
<keyword evidence="2" id="KW-0732">Signal</keyword>
<dbReference type="RefSeq" id="WP_182514156.1">
    <property type="nucleotide sequence ID" value="NZ_JACJIQ010000019.1"/>
</dbReference>
<dbReference type="PANTHER" id="PTHR48081">
    <property type="entry name" value="AB HYDROLASE SUPERFAMILY PROTEIN C4A8.06C"/>
    <property type="match status" value="1"/>
</dbReference>
<dbReference type="EMBL" id="JACJIQ010000019">
    <property type="protein sequence ID" value="MBA9079186.1"/>
    <property type="molecule type" value="Genomic_DNA"/>
</dbReference>
<accession>A0A839GWR4</accession>
<protein>
    <submittedName>
        <fullName evidence="4">Acetyl esterase/lipase</fullName>
    </submittedName>
</protein>
<keyword evidence="5" id="KW-1185">Reference proteome</keyword>
<evidence type="ECO:0000256" key="1">
    <source>
        <dbReference type="ARBA" id="ARBA00022801"/>
    </source>
</evidence>
<dbReference type="InterPro" id="IPR029058">
    <property type="entry name" value="AB_hydrolase_fold"/>
</dbReference>
<dbReference type="InterPro" id="IPR050300">
    <property type="entry name" value="GDXG_lipolytic_enzyme"/>
</dbReference>
<reference evidence="4 5" key="1">
    <citation type="submission" date="2020-08" db="EMBL/GenBank/DDBJ databases">
        <title>Genomic Encyclopedia of Type Strains, Phase IV (KMG-IV): sequencing the most valuable type-strain genomes for metagenomic binning, comparative biology and taxonomic classification.</title>
        <authorList>
            <person name="Goeker M."/>
        </authorList>
    </citation>
    <scope>NUCLEOTIDE SEQUENCE [LARGE SCALE GENOMIC DNA]</scope>
    <source>
        <strain evidence="4 5">DSM 29854</strain>
    </source>
</reference>
<feature type="signal peptide" evidence="2">
    <location>
        <begin position="1"/>
        <end position="23"/>
    </location>
</feature>
<dbReference type="AlphaFoldDB" id="A0A839GWR4"/>
<evidence type="ECO:0000313" key="5">
    <source>
        <dbReference type="Proteomes" id="UP000563094"/>
    </source>
</evidence>
<dbReference type="Proteomes" id="UP000563094">
    <property type="component" value="Unassembled WGS sequence"/>
</dbReference>
<keyword evidence="1" id="KW-0378">Hydrolase</keyword>
<dbReference type="Pfam" id="PF20434">
    <property type="entry name" value="BD-FAE"/>
    <property type="match status" value="1"/>
</dbReference>
<name>A0A839GWR4_9BACT</name>
<organism evidence="4 5">
    <name type="scientific">Rufibacter quisquiliarum</name>
    <dbReference type="NCBI Taxonomy" id="1549639"/>
    <lineage>
        <taxon>Bacteria</taxon>
        <taxon>Pseudomonadati</taxon>
        <taxon>Bacteroidota</taxon>
        <taxon>Cytophagia</taxon>
        <taxon>Cytophagales</taxon>
        <taxon>Hymenobacteraceae</taxon>
        <taxon>Rufibacter</taxon>
    </lineage>
</organism>
<sequence>MKLILAVLLLGVLFAFSSASVYSQTRPMELPLYEGPVPNEVAGKNEEQLEVRPNKSQSITRVRTPTLTVFLPAQGKANGTAVVICPGGGYAKLAFSHEGTDVARKFAEQGVAAFVLKYRLPDATVSSKPEVAPLQDAQRALLVVRQRAKEWGVNPERVGIMGFSAGGHLASTAGTHFTQAQVANPQNLSVKPDFMLLLYPVISGDSAMSHKGSFSNLLGKKPTAEKLREYSNERQVTAQTPPAFLVHASDDKTVPVHNSLVFYQALLQHNIPAELHLYQRGGHGFGLNNKTTKDDWFASCLHWLDSNSLLGGTRK</sequence>
<dbReference type="Gene3D" id="3.40.50.1820">
    <property type="entry name" value="alpha/beta hydrolase"/>
    <property type="match status" value="1"/>
</dbReference>
<evidence type="ECO:0000259" key="3">
    <source>
        <dbReference type="Pfam" id="PF20434"/>
    </source>
</evidence>
<dbReference type="InterPro" id="IPR049492">
    <property type="entry name" value="BD-FAE-like_dom"/>
</dbReference>
<gene>
    <name evidence="4" type="ORF">FHS90_003921</name>
</gene>
<proteinExistence type="predicted"/>
<comment type="caution">
    <text evidence="4">The sequence shown here is derived from an EMBL/GenBank/DDBJ whole genome shotgun (WGS) entry which is preliminary data.</text>
</comment>
<dbReference type="GO" id="GO:0016787">
    <property type="term" value="F:hydrolase activity"/>
    <property type="evidence" value="ECO:0007669"/>
    <property type="project" value="UniProtKB-KW"/>
</dbReference>
<dbReference type="SUPFAM" id="SSF53474">
    <property type="entry name" value="alpha/beta-Hydrolases"/>
    <property type="match status" value="1"/>
</dbReference>
<evidence type="ECO:0000256" key="2">
    <source>
        <dbReference type="SAM" id="SignalP"/>
    </source>
</evidence>
<feature type="domain" description="BD-FAE-like" evidence="3">
    <location>
        <begin position="68"/>
        <end position="266"/>
    </location>
</feature>
<feature type="chain" id="PRO_5032766496" evidence="2">
    <location>
        <begin position="24"/>
        <end position="315"/>
    </location>
</feature>
<evidence type="ECO:0000313" key="4">
    <source>
        <dbReference type="EMBL" id="MBA9079186.1"/>
    </source>
</evidence>